<protein>
    <submittedName>
        <fullName evidence="1">Uncharacterized protein</fullName>
    </submittedName>
</protein>
<sequence>GPGLEARFEEEVDEIEELQLECACLEKEKGKLVYVIDGEESESLDVIHSVGT</sequence>
<dbReference type="AlphaFoldDB" id="A0AA38FS46"/>
<reference evidence="1 2" key="1">
    <citation type="journal article" date="2021" name="Nat. Plants">
        <title>The Taxus genome provides insights into paclitaxel biosynthesis.</title>
        <authorList>
            <person name="Xiong X."/>
            <person name="Gou J."/>
            <person name="Liao Q."/>
            <person name="Li Y."/>
            <person name="Zhou Q."/>
            <person name="Bi G."/>
            <person name="Li C."/>
            <person name="Du R."/>
            <person name="Wang X."/>
            <person name="Sun T."/>
            <person name="Guo L."/>
            <person name="Liang H."/>
            <person name="Lu P."/>
            <person name="Wu Y."/>
            <person name="Zhang Z."/>
            <person name="Ro D.K."/>
            <person name="Shang Y."/>
            <person name="Huang S."/>
            <person name="Yan J."/>
        </authorList>
    </citation>
    <scope>NUCLEOTIDE SEQUENCE [LARGE SCALE GENOMIC DNA]</scope>
    <source>
        <strain evidence="1">Ta-2019</strain>
    </source>
</reference>
<proteinExistence type="predicted"/>
<keyword evidence="2" id="KW-1185">Reference proteome</keyword>
<comment type="caution">
    <text evidence="1">The sequence shown here is derived from an EMBL/GenBank/DDBJ whole genome shotgun (WGS) entry which is preliminary data.</text>
</comment>
<dbReference type="EMBL" id="JAHRHJ020000007">
    <property type="protein sequence ID" value="KAH9308753.1"/>
    <property type="molecule type" value="Genomic_DNA"/>
</dbReference>
<gene>
    <name evidence="1" type="ORF">KI387_036664</name>
</gene>
<feature type="non-terminal residue" evidence="1">
    <location>
        <position position="1"/>
    </location>
</feature>
<dbReference type="Proteomes" id="UP000824469">
    <property type="component" value="Unassembled WGS sequence"/>
</dbReference>
<accession>A0AA38FS46</accession>
<evidence type="ECO:0000313" key="2">
    <source>
        <dbReference type="Proteomes" id="UP000824469"/>
    </source>
</evidence>
<feature type="non-terminal residue" evidence="1">
    <location>
        <position position="52"/>
    </location>
</feature>
<organism evidence="1 2">
    <name type="scientific">Taxus chinensis</name>
    <name type="common">Chinese yew</name>
    <name type="synonym">Taxus wallichiana var. chinensis</name>
    <dbReference type="NCBI Taxonomy" id="29808"/>
    <lineage>
        <taxon>Eukaryota</taxon>
        <taxon>Viridiplantae</taxon>
        <taxon>Streptophyta</taxon>
        <taxon>Embryophyta</taxon>
        <taxon>Tracheophyta</taxon>
        <taxon>Spermatophyta</taxon>
        <taxon>Pinopsida</taxon>
        <taxon>Pinidae</taxon>
        <taxon>Conifers II</taxon>
        <taxon>Cupressales</taxon>
        <taxon>Taxaceae</taxon>
        <taxon>Taxus</taxon>
    </lineage>
</organism>
<evidence type="ECO:0000313" key="1">
    <source>
        <dbReference type="EMBL" id="KAH9308753.1"/>
    </source>
</evidence>
<name>A0AA38FS46_TAXCH</name>